<evidence type="ECO:0008006" key="3">
    <source>
        <dbReference type="Google" id="ProtNLM"/>
    </source>
</evidence>
<feature type="non-terminal residue" evidence="1">
    <location>
        <position position="43"/>
    </location>
</feature>
<comment type="caution">
    <text evidence="1">The sequence shown here is derived from an EMBL/GenBank/DDBJ whole genome shotgun (WGS) entry which is preliminary data.</text>
</comment>
<gene>
    <name evidence="1" type="ORF">AVEN_174379_1</name>
</gene>
<proteinExistence type="predicted"/>
<name>A0A4Y2MUC5_ARAVE</name>
<keyword evidence="2" id="KW-1185">Reference proteome</keyword>
<dbReference type="AlphaFoldDB" id="A0A4Y2MUC5"/>
<dbReference type="Proteomes" id="UP000499080">
    <property type="component" value="Unassembled WGS sequence"/>
</dbReference>
<accession>A0A4Y2MUC5</accession>
<dbReference type="Gene3D" id="3.30.420.10">
    <property type="entry name" value="Ribonuclease H-like superfamily/Ribonuclease H"/>
    <property type="match status" value="1"/>
</dbReference>
<sequence length="43" mass="4982">MQPWPARSPDLSAIEHVWDIIVRQLQRHPQPALTVPVLTDQLQ</sequence>
<dbReference type="OrthoDB" id="5410741at2759"/>
<dbReference type="EMBL" id="BGPR01283750">
    <property type="protein sequence ID" value="GBN30119.1"/>
    <property type="molecule type" value="Genomic_DNA"/>
</dbReference>
<reference evidence="1 2" key="1">
    <citation type="journal article" date="2019" name="Sci. Rep.">
        <title>Orb-weaving spider Araneus ventricosus genome elucidates the spidroin gene catalogue.</title>
        <authorList>
            <person name="Kono N."/>
            <person name="Nakamura H."/>
            <person name="Ohtoshi R."/>
            <person name="Moran D.A.P."/>
            <person name="Shinohara A."/>
            <person name="Yoshida Y."/>
            <person name="Fujiwara M."/>
            <person name="Mori M."/>
            <person name="Tomita M."/>
            <person name="Arakawa K."/>
        </authorList>
    </citation>
    <scope>NUCLEOTIDE SEQUENCE [LARGE SCALE GENOMIC DNA]</scope>
</reference>
<organism evidence="1 2">
    <name type="scientific">Araneus ventricosus</name>
    <name type="common">Orbweaver spider</name>
    <name type="synonym">Epeira ventricosa</name>
    <dbReference type="NCBI Taxonomy" id="182803"/>
    <lineage>
        <taxon>Eukaryota</taxon>
        <taxon>Metazoa</taxon>
        <taxon>Ecdysozoa</taxon>
        <taxon>Arthropoda</taxon>
        <taxon>Chelicerata</taxon>
        <taxon>Arachnida</taxon>
        <taxon>Araneae</taxon>
        <taxon>Araneomorphae</taxon>
        <taxon>Entelegynae</taxon>
        <taxon>Araneoidea</taxon>
        <taxon>Araneidae</taxon>
        <taxon>Araneus</taxon>
    </lineage>
</organism>
<dbReference type="GO" id="GO:0003676">
    <property type="term" value="F:nucleic acid binding"/>
    <property type="evidence" value="ECO:0007669"/>
    <property type="project" value="InterPro"/>
</dbReference>
<protein>
    <recommendedName>
        <fullName evidence="3">Tc1-like transposase DDE domain-containing protein</fullName>
    </recommendedName>
</protein>
<evidence type="ECO:0000313" key="1">
    <source>
        <dbReference type="EMBL" id="GBN30119.1"/>
    </source>
</evidence>
<dbReference type="InterPro" id="IPR036397">
    <property type="entry name" value="RNaseH_sf"/>
</dbReference>
<evidence type="ECO:0000313" key="2">
    <source>
        <dbReference type="Proteomes" id="UP000499080"/>
    </source>
</evidence>